<dbReference type="EMBL" id="JABCMA010000006">
    <property type="protein sequence ID" value="NMR73651.1"/>
    <property type="molecule type" value="Genomic_DNA"/>
</dbReference>
<gene>
    <name evidence="2" type="ORF">HKB35_08500</name>
</gene>
<evidence type="ECO:0000313" key="2">
    <source>
        <dbReference type="EMBL" id="NMR73651.1"/>
    </source>
</evidence>
<protein>
    <submittedName>
        <fullName evidence="2">Uncharacterized protein</fullName>
    </submittedName>
</protein>
<evidence type="ECO:0000313" key="3">
    <source>
        <dbReference type="Proteomes" id="UP000565155"/>
    </source>
</evidence>
<evidence type="ECO:0000256" key="1">
    <source>
        <dbReference type="SAM" id="Coils"/>
    </source>
</evidence>
<accession>A0A7Y0MV60</accession>
<dbReference type="AlphaFoldDB" id="A0A7Y0MV60"/>
<keyword evidence="1" id="KW-0175">Coiled coil</keyword>
<feature type="coiled-coil region" evidence="1">
    <location>
        <begin position="41"/>
        <end position="82"/>
    </location>
</feature>
<comment type="caution">
    <text evidence="2">The sequence shown here is derived from an EMBL/GenBank/DDBJ whole genome shotgun (WGS) entry which is preliminary data.</text>
</comment>
<organism evidence="2 3">
    <name type="scientific">Vibrio alginolyticus</name>
    <dbReference type="NCBI Taxonomy" id="663"/>
    <lineage>
        <taxon>Bacteria</taxon>
        <taxon>Pseudomonadati</taxon>
        <taxon>Pseudomonadota</taxon>
        <taxon>Gammaproteobacteria</taxon>
        <taxon>Vibrionales</taxon>
        <taxon>Vibrionaceae</taxon>
        <taxon>Vibrio</taxon>
    </lineage>
</organism>
<sequence>MTNQTQPVDVAVNHLLNMVQNQLGNVLSLVETQAQLVSESLNYETDQYNELIDRIEKTESERDTLELKVIELTKENEAIELDHLDKLNKLRSEFNLLKARTADLPALREEVKRYREMNPDALKQRLAKSRATADERLNTINRLKKESSDYRKENIRLRKEVTQLSEAALEATHLCEEYKARLHFIDGDVEKPYVGKDGLELFIYRYGYPLAFKPLVKNINVIRDLNFHIELRSNWAVCCIVSVSDWLIPLIPTVHEFEGRIPSELYVDLQEIYTNAAEVNHQHLIDRVEHFKEVTLESVYDGVITERELKLLNDANYFSVYSVMHPTDEQLAKSVKGVSETSASKIRAAIDEKIVQPWERENWTKEQVNEVRRK</sequence>
<name>A0A7Y0MV60_VIBAL</name>
<proteinExistence type="predicted"/>
<dbReference type="RefSeq" id="WP_140095530.1">
    <property type="nucleotide sequence ID" value="NZ_JABCMA010000006.1"/>
</dbReference>
<dbReference type="Proteomes" id="UP000565155">
    <property type="component" value="Unassembled WGS sequence"/>
</dbReference>
<reference evidence="2 3" key="1">
    <citation type="submission" date="2020-04" db="EMBL/GenBank/DDBJ databases">
        <title>Whole-genome sequencing of Vibrio spp. from China reveals different genetic environments of blaCTX-M-14 among diverse lineages.</title>
        <authorList>
            <person name="Zheng Z."/>
            <person name="Ye L."/>
            <person name="Chen S."/>
        </authorList>
    </citation>
    <scope>NUCLEOTIDE SEQUENCE [LARGE SCALE GENOMIC DNA]</scope>
    <source>
        <strain evidence="2 3">Vb1636</strain>
    </source>
</reference>